<dbReference type="RefSeq" id="WP_319615087.1">
    <property type="nucleotide sequence ID" value="NZ_JAWXYB010000018.1"/>
</dbReference>
<dbReference type="PANTHER" id="PTHR46118:SF4">
    <property type="entry name" value="PROTEIN ABHD11"/>
    <property type="match status" value="1"/>
</dbReference>
<keyword evidence="4" id="KW-1185">Reference proteome</keyword>
<protein>
    <submittedName>
        <fullName evidence="3">Alpha/beta fold hydrolase</fullName>
    </submittedName>
</protein>
<organism evidence="3 4">
    <name type="scientific">Acidiphilium acidophilum</name>
    <name type="common">Thiobacillus acidophilus</name>
    <dbReference type="NCBI Taxonomy" id="76588"/>
    <lineage>
        <taxon>Bacteria</taxon>
        <taxon>Pseudomonadati</taxon>
        <taxon>Pseudomonadota</taxon>
        <taxon>Alphaproteobacteria</taxon>
        <taxon>Acetobacterales</taxon>
        <taxon>Acidocellaceae</taxon>
        <taxon>Acidiphilium</taxon>
    </lineage>
</organism>
<evidence type="ECO:0000259" key="2">
    <source>
        <dbReference type="Pfam" id="PF00561"/>
    </source>
</evidence>
<sequence length="261" mass="27717">MRLHATLTGAATQTNDGERPDIVLLHGLFGAGRNLGVIARGLGATHRVLALDARNHGDSPHAPDMRYTTMAADVAETMTAHGIRRAAVIGHSMGGKTAMTLALTAPDRVARLAVLDIAPVAYPEHYLDHIEAMRRLKLTPDLTRAAADAALAAAVPDAALRGFFLHNLVLGATPHWRLDLDAIARGLPDLVGWTDPAPGVTYRGPTLFIGGATSSYLPAAYHEAVRARFPQAAIETIAGTGHWLHAEKPAEVIARLVKFLA</sequence>
<evidence type="ECO:0000256" key="1">
    <source>
        <dbReference type="ARBA" id="ARBA00022801"/>
    </source>
</evidence>
<keyword evidence="1 3" id="KW-0378">Hydrolase</keyword>
<comment type="caution">
    <text evidence="3">The sequence shown here is derived from an EMBL/GenBank/DDBJ whole genome shotgun (WGS) entry which is preliminary data.</text>
</comment>
<evidence type="ECO:0000313" key="3">
    <source>
        <dbReference type="EMBL" id="MDX5932242.1"/>
    </source>
</evidence>
<gene>
    <name evidence="3" type="ORF">SIL87_15910</name>
</gene>
<dbReference type="Gene3D" id="3.40.50.1820">
    <property type="entry name" value="alpha/beta hydrolase"/>
    <property type="match status" value="1"/>
</dbReference>
<dbReference type="GO" id="GO:0016787">
    <property type="term" value="F:hydrolase activity"/>
    <property type="evidence" value="ECO:0007669"/>
    <property type="project" value="UniProtKB-KW"/>
</dbReference>
<dbReference type="InterPro" id="IPR000639">
    <property type="entry name" value="Epox_hydrolase-like"/>
</dbReference>
<dbReference type="PRINTS" id="PR00111">
    <property type="entry name" value="ABHYDROLASE"/>
</dbReference>
<accession>A0AAW9DVB1</accession>
<dbReference type="AlphaFoldDB" id="A0AAW9DVB1"/>
<dbReference type="EMBL" id="JAWXYB010000018">
    <property type="protein sequence ID" value="MDX5932242.1"/>
    <property type="molecule type" value="Genomic_DNA"/>
</dbReference>
<dbReference type="Proteomes" id="UP001279553">
    <property type="component" value="Unassembled WGS sequence"/>
</dbReference>
<dbReference type="PRINTS" id="PR00412">
    <property type="entry name" value="EPOXHYDRLASE"/>
</dbReference>
<feature type="domain" description="AB hydrolase-1" evidence="2">
    <location>
        <begin position="22"/>
        <end position="249"/>
    </location>
</feature>
<dbReference type="Pfam" id="PF00561">
    <property type="entry name" value="Abhydrolase_1"/>
    <property type="match status" value="1"/>
</dbReference>
<name>A0AAW9DVB1_ACIAO</name>
<reference evidence="3 4" key="1">
    <citation type="submission" date="2023-11" db="EMBL/GenBank/DDBJ databases">
        <title>MicrobeMod: A computational toolkit for identifying prokaryotic methylation and restriction-modification with nanopore sequencing.</title>
        <authorList>
            <person name="Crits-Christoph A."/>
            <person name="Kang S.C."/>
            <person name="Lee H."/>
            <person name="Ostrov N."/>
        </authorList>
    </citation>
    <scope>NUCLEOTIDE SEQUENCE [LARGE SCALE GENOMIC DNA]</scope>
    <source>
        <strain evidence="3 4">DSMZ 700</strain>
    </source>
</reference>
<dbReference type="PANTHER" id="PTHR46118">
    <property type="entry name" value="PROTEIN ABHD11"/>
    <property type="match status" value="1"/>
</dbReference>
<dbReference type="InterPro" id="IPR000073">
    <property type="entry name" value="AB_hydrolase_1"/>
</dbReference>
<proteinExistence type="predicted"/>
<evidence type="ECO:0000313" key="4">
    <source>
        <dbReference type="Proteomes" id="UP001279553"/>
    </source>
</evidence>
<dbReference type="SUPFAM" id="SSF53474">
    <property type="entry name" value="alpha/beta-Hydrolases"/>
    <property type="match status" value="1"/>
</dbReference>
<dbReference type="InterPro" id="IPR029058">
    <property type="entry name" value="AB_hydrolase_fold"/>
</dbReference>